<dbReference type="PANTHER" id="PTHR43705:SF1">
    <property type="entry name" value="HYDROXYACYLGLUTATHIONE HYDROLASE GLOB"/>
    <property type="match status" value="1"/>
</dbReference>
<dbReference type="EC" id="3.1.2.6" evidence="5"/>
<dbReference type="Gene3D" id="3.60.15.10">
    <property type="entry name" value="Ribonuclease Z/Hydroxyacylglutathione hydrolase-like"/>
    <property type="match status" value="1"/>
</dbReference>
<dbReference type="InterPro" id="IPR050110">
    <property type="entry name" value="Glyoxalase_II_hydrolase"/>
</dbReference>
<dbReference type="InterPro" id="IPR036866">
    <property type="entry name" value="RibonucZ/Hydroxyglut_hydro"/>
</dbReference>
<evidence type="ECO:0000256" key="5">
    <source>
        <dbReference type="ARBA" id="ARBA00011917"/>
    </source>
</evidence>
<protein>
    <recommendedName>
        <fullName evidence="5">hydroxyacylglutathione hydrolase</fullName>
        <ecNumber evidence="5">3.1.2.6</ecNumber>
    </recommendedName>
    <alternativeName>
        <fullName evidence="9">Glyoxalase II</fullName>
    </alternativeName>
</protein>
<dbReference type="GO" id="GO:0046872">
    <property type="term" value="F:metal ion binding"/>
    <property type="evidence" value="ECO:0007669"/>
    <property type="project" value="UniProtKB-KW"/>
</dbReference>
<dbReference type="GO" id="GO:0004416">
    <property type="term" value="F:hydroxyacylglutathione hydrolase activity"/>
    <property type="evidence" value="ECO:0007669"/>
    <property type="project" value="UniProtKB-EC"/>
</dbReference>
<evidence type="ECO:0000259" key="10">
    <source>
        <dbReference type="SMART" id="SM00849"/>
    </source>
</evidence>
<comment type="cofactor">
    <cofactor evidence="2">
        <name>Zn(2+)</name>
        <dbReference type="ChEBI" id="CHEBI:29105"/>
    </cofactor>
</comment>
<comment type="pathway">
    <text evidence="3">Secondary metabolite metabolism; methylglyoxal degradation; (R)-lactate from methylglyoxal: step 2/2.</text>
</comment>
<dbReference type="PANTHER" id="PTHR43705">
    <property type="entry name" value="HYDROXYACYLGLUTATHIONE HYDROLASE"/>
    <property type="match status" value="1"/>
</dbReference>
<dbReference type="InterPro" id="IPR001279">
    <property type="entry name" value="Metallo-B-lactamas"/>
</dbReference>
<dbReference type="EMBL" id="LR026963">
    <property type="protein sequence ID" value="VBB69345.1"/>
    <property type="molecule type" value="Genomic_DNA"/>
</dbReference>
<dbReference type="NCBIfam" id="TIGR03413">
    <property type="entry name" value="GSH_gloB"/>
    <property type="match status" value="1"/>
</dbReference>
<evidence type="ECO:0000256" key="6">
    <source>
        <dbReference type="ARBA" id="ARBA00022723"/>
    </source>
</evidence>
<name>A0A484H796_9ZZZZ</name>
<dbReference type="Pfam" id="PF16123">
    <property type="entry name" value="HAGH_C"/>
    <property type="match status" value="1"/>
</dbReference>
<evidence type="ECO:0000313" key="11">
    <source>
        <dbReference type="EMBL" id="VBB69345.1"/>
    </source>
</evidence>
<evidence type="ECO:0000256" key="3">
    <source>
        <dbReference type="ARBA" id="ARBA00004963"/>
    </source>
</evidence>
<dbReference type="SMART" id="SM00849">
    <property type="entry name" value="Lactamase_B"/>
    <property type="match status" value="1"/>
</dbReference>
<dbReference type="GO" id="GO:0019243">
    <property type="term" value="P:methylglyoxal catabolic process to D-lactate via S-lactoyl-glutathione"/>
    <property type="evidence" value="ECO:0007669"/>
    <property type="project" value="InterPro"/>
</dbReference>
<evidence type="ECO:0000256" key="7">
    <source>
        <dbReference type="ARBA" id="ARBA00022801"/>
    </source>
</evidence>
<comment type="similarity">
    <text evidence="4">Belongs to the metallo-beta-lactamase superfamily. Glyoxalase II family.</text>
</comment>
<keyword evidence="8" id="KW-0862">Zinc</keyword>
<dbReference type="Pfam" id="PF00753">
    <property type="entry name" value="Lactamase_B"/>
    <property type="match status" value="1"/>
</dbReference>
<dbReference type="InterPro" id="IPR017782">
    <property type="entry name" value="Hydroxyacylglutathione_Hdrlase"/>
</dbReference>
<evidence type="ECO:0000256" key="1">
    <source>
        <dbReference type="ARBA" id="ARBA00001623"/>
    </source>
</evidence>
<accession>A0A484H796</accession>
<dbReference type="HAMAP" id="MF_01374">
    <property type="entry name" value="Glyoxalase_2"/>
    <property type="match status" value="1"/>
</dbReference>
<sequence>MTEHSGPSTLRLEIEQVPVLADNYVYLLHDHTTGATAAVDPSVAEPVLQRAAARGWTLTHVFNTHHHWDHTGGNEDIKRVTGAVVIGAAADAERLPGLDVGLKDGDTVAFGSHQAIILAVPGHTRAHIAFWFSSEAALFPGDTLFSIGCGRLFEGSYAQMWHSLQRIRALPDSTHVYCAHEYTLHNAAFASIIDRKNRALQRRFTEVKKLRQENRSTLPALLGEEKTINPFLRADSPMLQAAVGLANCDPVQVFAMIRRRKDSF</sequence>
<keyword evidence="7 11" id="KW-0378">Hydrolase</keyword>
<organism evidence="11">
    <name type="scientific">invertebrate metagenome</name>
    <dbReference type="NCBI Taxonomy" id="1711999"/>
    <lineage>
        <taxon>unclassified sequences</taxon>
        <taxon>metagenomes</taxon>
        <taxon>organismal metagenomes</taxon>
    </lineage>
</organism>
<evidence type="ECO:0000256" key="2">
    <source>
        <dbReference type="ARBA" id="ARBA00001947"/>
    </source>
</evidence>
<feature type="domain" description="Metallo-beta-lactamase" evidence="10">
    <location>
        <begin position="22"/>
        <end position="180"/>
    </location>
</feature>
<proteinExistence type="inferred from homology"/>
<keyword evidence="6" id="KW-0479">Metal-binding</keyword>
<evidence type="ECO:0000256" key="9">
    <source>
        <dbReference type="ARBA" id="ARBA00031044"/>
    </source>
</evidence>
<gene>
    <name evidence="11" type="ORF">RIEGSTA812A_PEG_818</name>
</gene>
<dbReference type="SUPFAM" id="SSF56281">
    <property type="entry name" value="Metallo-hydrolase/oxidoreductase"/>
    <property type="match status" value="1"/>
</dbReference>
<dbReference type="InterPro" id="IPR035680">
    <property type="entry name" value="Clx_II_MBL"/>
</dbReference>
<dbReference type="InterPro" id="IPR032282">
    <property type="entry name" value="HAGH_C"/>
</dbReference>
<evidence type="ECO:0000256" key="4">
    <source>
        <dbReference type="ARBA" id="ARBA00006759"/>
    </source>
</evidence>
<dbReference type="PIRSF" id="PIRSF005457">
    <property type="entry name" value="Glx"/>
    <property type="match status" value="1"/>
</dbReference>
<reference evidence="11" key="1">
    <citation type="submission" date="2018-10" db="EMBL/GenBank/DDBJ databases">
        <authorList>
            <person name="Gruber-Vodicka H."/>
            <person name="Jaeckle O."/>
        </authorList>
    </citation>
    <scope>NUCLEOTIDE SEQUENCE</scope>
</reference>
<comment type="catalytic activity">
    <reaction evidence="1">
        <text>an S-(2-hydroxyacyl)glutathione + H2O = a 2-hydroxy carboxylate + glutathione + H(+)</text>
        <dbReference type="Rhea" id="RHEA:21864"/>
        <dbReference type="ChEBI" id="CHEBI:15377"/>
        <dbReference type="ChEBI" id="CHEBI:15378"/>
        <dbReference type="ChEBI" id="CHEBI:57925"/>
        <dbReference type="ChEBI" id="CHEBI:58896"/>
        <dbReference type="ChEBI" id="CHEBI:71261"/>
        <dbReference type="EC" id="3.1.2.6"/>
    </reaction>
</comment>
<dbReference type="AlphaFoldDB" id="A0A484H796"/>
<evidence type="ECO:0000256" key="8">
    <source>
        <dbReference type="ARBA" id="ARBA00022833"/>
    </source>
</evidence>
<dbReference type="CDD" id="cd07723">
    <property type="entry name" value="hydroxyacylglutathione_hydrolase_MBL-fold"/>
    <property type="match status" value="1"/>
</dbReference>